<protein>
    <recommendedName>
        <fullName evidence="3">Type II secretion system protein GspC N-terminal domain-containing protein</fullName>
    </recommendedName>
</protein>
<evidence type="ECO:0008006" key="3">
    <source>
        <dbReference type="Google" id="ProtNLM"/>
    </source>
</evidence>
<keyword evidence="2" id="KW-1185">Reference proteome</keyword>
<dbReference type="RefSeq" id="WP_139837663.1">
    <property type="nucleotide sequence ID" value="NZ_FWFL01000001.1"/>
</dbReference>
<sequence length="87" mass="9128">MSQNTDTPRETLLTATLHDALPASRLALLGTIIKPDSVSALVRVGATKVQNVTIGDWVDGAMVVAIDEGVMVLSESGQTRKLTLPGD</sequence>
<accession>A0A1Y5R9G9</accession>
<dbReference type="OrthoDB" id="7745929at2"/>
<evidence type="ECO:0000313" key="1">
    <source>
        <dbReference type="EMBL" id="SLN12242.1"/>
    </source>
</evidence>
<proteinExistence type="predicted"/>
<dbReference type="Proteomes" id="UP000193827">
    <property type="component" value="Unassembled WGS sequence"/>
</dbReference>
<name>A0A1Y5R9G9_9RHOB</name>
<organism evidence="1 2">
    <name type="scientific">Roseovarius litorisediminis</name>
    <dbReference type="NCBI Taxonomy" id="1312363"/>
    <lineage>
        <taxon>Bacteria</taxon>
        <taxon>Pseudomonadati</taxon>
        <taxon>Pseudomonadota</taxon>
        <taxon>Alphaproteobacteria</taxon>
        <taxon>Rhodobacterales</taxon>
        <taxon>Roseobacteraceae</taxon>
        <taxon>Roseovarius</taxon>
    </lineage>
</organism>
<dbReference type="AlphaFoldDB" id="A0A1Y5R9G9"/>
<gene>
    <name evidence="1" type="ORF">PEL8287_00329</name>
</gene>
<reference evidence="1 2" key="1">
    <citation type="submission" date="2017-03" db="EMBL/GenBank/DDBJ databases">
        <authorList>
            <person name="Afonso C.L."/>
            <person name="Miller P.J."/>
            <person name="Scott M.A."/>
            <person name="Spackman E."/>
            <person name="Goraichik I."/>
            <person name="Dimitrov K.M."/>
            <person name="Suarez D.L."/>
            <person name="Swayne D.E."/>
        </authorList>
    </citation>
    <scope>NUCLEOTIDE SEQUENCE [LARGE SCALE GENOMIC DNA]</scope>
    <source>
        <strain evidence="1 2">CECT 8287</strain>
    </source>
</reference>
<dbReference type="EMBL" id="FWFL01000001">
    <property type="protein sequence ID" value="SLN12242.1"/>
    <property type="molecule type" value="Genomic_DNA"/>
</dbReference>
<evidence type="ECO:0000313" key="2">
    <source>
        <dbReference type="Proteomes" id="UP000193827"/>
    </source>
</evidence>